<dbReference type="EMBL" id="SMOG01000005">
    <property type="protein sequence ID" value="TDF73547.1"/>
    <property type="molecule type" value="Genomic_DNA"/>
</dbReference>
<keyword evidence="2" id="KW-1185">Reference proteome</keyword>
<gene>
    <name evidence="1" type="ORF">E0946_03060</name>
</gene>
<evidence type="ECO:0000313" key="1">
    <source>
        <dbReference type="EMBL" id="TDF73547.1"/>
    </source>
</evidence>
<name>A0AC61QJX7_9BACT</name>
<comment type="caution">
    <text evidence="1">The sequence shown here is derived from an EMBL/GenBank/DDBJ whole genome shotgun (WGS) entry which is preliminary data.</text>
</comment>
<sequence length="304" mass="35790">MNKSRYNIVARFPSKEGLSYCPLWINPDFMLAVQNLHNCEAKQLVCYKGDEIKAVMPLYEKKKLGISYLICPTSSYYQGLWFYNLGKKGENRRLLDELNISSDIAIWLKAHYKKMKFKLMPENYDVRGFTWKNYKAKPLYTFTYDFQEPLKLLYDEKTKLSKASIYNYQLDEQFLPEEFIHLLKILYQRLNKDLGLAYSAFQKWMEDLYQHQLLSQFNLRREGKVVSSSLVLGGKEDDRAYLIMLSTLPEEMKNGASVVHYLTFIESLRGRFDKIDFCGGNNPDVARFKAAMGFKLELFFIIEK</sequence>
<evidence type="ECO:0000313" key="2">
    <source>
        <dbReference type="Proteomes" id="UP000294588"/>
    </source>
</evidence>
<proteinExistence type="predicted"/>
<reference evidence="1" key="1">
    <citation type="submission" date="2019-03" db="EMBL/GenBank/DDBJ databases">
        <title>Candidatus Syntrophosphaera thermopropionivorans: a novel player in syntrophic propionate oxidation during anaerobic digestion.</title>
        <authorList>
            <person name="Dyksma S."/>
        </authorList>
    </citation>
    <scope>NUCLEOTIDE SEQUENCE</scope>
    <source>
        <strain evidence="1">W5</strain>
    </source>
</reference>
<dbReference type="Proteomes" id="UP000294588">
    <property type="component" value="Unassembled WGS sequence"/>
</dbReference>
<organism evidence="1 2">
    <name type="scientific">Candidatus Syntrophosphaera thermopropionivorans</name>
    <dbReference type="NCBI Taxonomy" id="2593015"/>
    <lineage>
        <taxon>Bacteria</taxon>
        <taxon>Pseudomonadati</taxon>
        <taxon>Candidatus Cloacimonadota</taxon>
        <taxon>Candidatus Cloacimonadia</taxon>
        <taxon>Candidatus Cloacimonadales</taxon>
        <taxon>Candidatus Cloacimonadaceae</taxon>
        <taxon>Candidatus Syntrophosphaera</taxon>
    </lineage>
</organism>
<accession>A0AC61QJX7</accession>
<protein>
    <submittedName>
        <fullName evidence="1">Uncharacterized protein</fullName>
    </submittedName>
</protein>